<dbReference type="InterPro" id="IPR006026">
    <property type="entry name" value="Peptidase_Metallo"/>
</dbReference>
<keyword evidence="5 7" id="KW-0482">Metalloprotease</keyword>
<feature type="binding site" evidence="7">
    <location>
        <position position="227"/>
    </location>
    <ligand>
        <name>Zn(2+)</name>
        <dbReference type="ChEBI" id="CHEBI:29105"/>
        <note>catalytic</note>
    </ligand>
</feature>
<dbReference type="CDD" id="cd04280">
    <property type="entry name" value="ZnMc_astacin_like"/>
    <property type="match status" value="1"/>
</dbReference>
<protein>
    <recommendedName>
        <fullName evidence="8">Metalloendopeptidase</fullName>
        <ecNumber evidence="8">3.4.24.-</ecNumber>
    </recommendedName>
</protein>
<evidence type="ECO:0000313" key="10">
    <source>
        <dbReference type="EMBL" id="CAK8691016.1"/>
    </source>
</evidence>
<dbReference type="PRINTS" id="PR00480">
    <property type="entry name" value="ASTACIN"/>
</dbReference>
<gene>
    <name evidence="10" type="ORF">CVLEPA_LOCUS23551</name>
</gene>
<name>A0ABP0GGW8_CLALP</name>
<keyword evidence="11" id="KW-1185">Reference proteome</keyword>
<feature type="active site" evidence="7">
    <location>
        <position position="228"/>
    </location>
</feature>
<evidence type="ECO:0000313" key="11">
    <source>
        <dbReference type="Proteomes" id="UP001642483"/>
    </source>
</evidence>
<feature type="binding site" evidence="7">
    <location>
        <position position="231"/>
    </location>
    <ligand>
        <name>Zn(2+)</name>
        <dbReference type="ChEBI" id="CHEBI:29105"/>
        <note>catalytic</note>
    </ligand>
</feature>
<feature type="chain" id="PRO_5044994723" description="Metalloendopeptidase" evidence="8">
    <location>
        <begin position="24"/>
        <end position="621"/>
    </location>
</feature>
<evidence type="ECO:0000256" key="1">
    <source>
        <dbReference type="ARBA" id="ARBA00022670"/>
    </source>
</evidence>
<feature type="domain" description="Peptidase M12A" evidence="9">
    <location>
        <begin position="131"/>
        <end position="328"/>
    </location>
</feature>
<dbReference type="SUPFAM" id="SSF55486">
    <property type="entry name" value="Metalloproteases ('zincins'), catalytic domain"/>
    <property type="match status" value="1"/>
</dbReference>
<evidence type="ECO:0000256" key="5">
    <source>
        <dbReference type="ARBA" id="ARBA00023049"/>
    </source>
</evidence>
<dbReference type="Pfam" id="PF01400">
    <property type="entry name" value="Astacin"/>
    <property type="match status" value="1"/>
</dbReference>
<keyword evidence="6" id="KW-0325">Glycoprotein</keyword>
<dbReference type="Pfam" id="PF00090">
    <property type="entry name" value="TSP_1"/>
    <property type="match status" value="2"/>
</dbReference>
<dbReference type="SMART" id="SM00235">
    <property type="entry name" value="ZnMc"/>
    <property type="match status" value="1"/>
</dbReference>
<feature type="binding site" evidence="7">
    <location>
        <position position="237"/>
    </location>
    <ligand>
        <name>Zn(2+)</name>
        <dbReference type="ChEBI" id="CHEBI:29105"/>
        <note>catalytic</note>
    </ligand>
</feature>
<comment type="caution">
    <text evidence="7">Lacks conserved residue(s) required for the propagation of feature annotation.</text>
</comment>
<dbReference type="Gene3D" id="3.40.390.10">
    <property type="entry name" value="Collagenase (Catalytic Domain)"/>
    <property type="match status" value="1"/>
</dbReference>
<keyword evidence="3 7" id="KW-0378">Hydrolase</keyword>
<dbReference type="PANTHER" id="PTHR10127:SF780">
    <property type="entry name" value="METALLOENDOPEPTIDASE"/>
    <property type="match status" value="1"/>
</dbReference>
<evidence type="ECO:0000256" key="8">
    <source>
        <dbReference type="RuleBase" id="RU361183"/>
    </source>
</evidence>
<evidence type="ECO:0000256" key="7">
    <source>
        <dbReference type="PROSITE-ProRule" id="PRU01211"/>
    </source>
</evidence>
<dbReference type="InterPro" id="IPR034035">
    <property type="entry name" value="Astacin-like_dom"/>
</dbReference>
<evidence type="ECO:0000256" key="2">
    <source>
        <dbReference type="ARBA" id="ARBA00022723"/>
    </source>
</evidence>
<dbReference type="SUPFAM" id="SSF69318">
    <property type="entry name" value="Integrin alpha N-terminal domain"/>
    <property type="match status" value="1"/>
</dbReference>
<evidence type="ECO:0000259" key="9">
    <source>
        <dbReference type="PROSITE" id="PS51864"/>
    </source>
</evidence>
<dbReference type="Proteomes" id="UP001642483">
    <property type="component" value="Unassembled WGS sequence"/>
</dbReference>
<dbReference type="SUPFAM" id="SSF82895">
    <property type="entry name" value="TSP-1 type 1 repeat"/>
    <property type="match status" value="1"/>
</dbReference>
<dbReference type="SMART" id="SM00209">
    <property type="entry name" value="TSP1"/>
    <property type="match status" value="2"/>
</dbReference>
<dbReference type="PROSITE" id="PS51864">
    <property type="entry name" value="ASTACIN"/>
    <property type="match status" value="1"/>
</dbReference>
<dbReference type="Gene3D" id="2.20.100.10">
    <property type="entry name" value="Thrombospondin type-1 (TSP1) repeat"/>
    <property type="match status" value="2"/>
</dbReference>
<reference evidence="10 11" key="1">
    <citation type="submission" date="2024-02" db="EMBL/GenBank/DDBJ databases">
        <authorList>
            <person name="Daric V."/>
            <person name="Darras S."/>
        </authorList>
    </citation>
    <scope>NUCLEOTIDE SEQUENCE [LARGE SCALE GENOMIC DNA]</scope>
</reference>
<accession>A0ABP0GGW8</accession>
<proteinExistence type="predicted"/>
<comment type="caution">
    <text evidence="10">The sequence shown here is derived from an EMBL/GenBank/DDBJ whole genome shotgun (WGS) entry which is preliminary data.</text>
</comment>
<keyword evidence="4 7" id="KW-0862">Zinc</keyword>
<dbReference type="InterPro" id="IPR036383">
    <property type="entry name" value="TSP1_rpt_sf"/>
</dbReference>
<evidence type="ECO:0000256" key="3">
    <source>
        <dbReference type="ARBA" id="ARBA00022801"/>
    </source>
</evidence>
<evidence type="ECO:0000256" key="6">
    <source>
        <dbReference type="ARBA" id="ARBA00023180"/>
    </source>
</evidence>
<dbReference type="InterPro" id="IPR000884">
    <property type="entry name" value="TSP1_rpt"/>
</dbReference>
<dbReference type="PANTHER" id="PTHR10127">
    <property type="entry name" value="DISCOIDIN, CUB, EGF, LAMININ , AND ZINC METALLOPROTEASE DOMAIN CONTAINING"/>
    <property type="match status" value="1"/>
</dbReference>
<evidence type="ECO:0000256" key="4">
    <source>
        <dbReference type="ARBA" id="ARBA00022833"/>
    </source>
</evidence>
<dbReference type="PROSITE" id="PS50092">
    <property type="entry name" value="TSP1"/>
    <property type="match status" value="2"/>
</dbReference>
<dbReference type="InterPro" id="IPR028994">
    <property type="entry name" value="Integrin_alpha_N"/>
</dbReference>
<keyword evidence="8" id="KW-0732">Signal</keyword>
<dbReference type="InterPro" id="IPR024079">
    <property type="entry name" value="MetalloPept_cat_dom_sf"/>
</dbReference>
<sequence>MTDIRATVVLSVLLLYVSTYSTGKTLPNRDVCNALYETVMSEKRDGSKTPSPIDVNYCLNDVQGADIDCPIDASSCSNNCSFLGYETDKSGCVISCDCRSSGFYEEDIKYESKDIIYLKLAYDALDAEIAHGVGSVEYAWNDVRIEGRIKIPYVMDDSLSLKGRIAISNAFSKFSKKTCLDFVPRNDENDYIEFISEGGCWSYVGRRGGKQPISIGFGCEWDGVVQHEIMHALGFWHEQSRPDRDEYVTIMKENIRPGKENNFNKRADIDSLGSAYDTSSLMHYSGYAFSSNNLPTILDKSTNKPVRSQRKKFANTDVEQINDYYGCGTEVSTTSTTTQLPSVWSEWKEWSICSVTCGGGIQIRLRQCVSRTDEEIECPGSPAEERACQTTPCITTTVVPGNGTWGTWSNWYSCSKPCGNGYQWRFRECSGAVDSGNCNGSMWSGQACNTQSCNVTPGIITLFNGTVWTSDEWFCGFGRVFTGDFNGDGIEDLLCYYHDNFMRLKFGVEKGEYSIINWQDFSKLCDTFTEELRHILVGDLNNDGLDDLLCHEKQSGKMQVLFYNRESHFGSKKIDWEGSFPEFCNAEDDILYCADANGDSSSDLICKTGSGYISVMLNIFE</sequence>
<keyword evidence="1 7" id="KW-0645">Protease</keyword>
<dbReference type="InterPro" id="IPR001506">
    <property type="entry name" value="Peptidase_M12A"/>
</dbReference>
<keyword evidence="2 7" id="KW-0479">Metal-binding</keyword>
<dbReference type="EMBL" id="CAWYQH010000119">
    <property type="protein sequence ID" value="CAK8691016.1"/>
    <property type="molecule type" value="Genomic_DNA"/>
</dbReference>
<feature type="signal peptide" evidence="8">
    <location>
        <begin position="1"/>
        <end position="23"/>
    </location>
</feature>
<comment type="cofactor">
    <cofactor evidence="7 8">
        <name>Zn(2+)</name>
        <dbReference type="ChEBI" id="CHEBI:29105"/>
    </cofactor>
    <text evidence="7 8">Binds 1 zinc ion per subunit.</text>
</comment>
<dbReference type="EC" id="3.4.24.-" evidence="8"/>
<organism evidence="10 11">
    <name type="scientific">Clavelina lepadiformis</name>
    <name type="common">Light-bulb sea squirt</name>
    <name type="synonym">Ascidia lepadiformis</name>
    <dbReference type="NCBI Taxonomy" id="159417"/>
    <lineage>
        <taxon>Eukaryota</taxon>
        <taxon>Metazoa</taxon>
        <taxon>Chordata</taxon>
        <taxon>Tunicata</taxon>
        <taxon>Ascidiacea</taxon>
        <taxon>Aplousobranchia</taxon>
        <taxon>Clavelinidae</taxon>
        <taxon>Clavelina</taxon>
    </lineage>
</organism>